<gene>
    <name evidence="1" type="ORF">An15g04000</name>
</gene>
<proteinExistence type="predicted"/>
<reference evidence="1" key="2">
    <citation type="submission" date="2025-08" db="UniProtKB">
        <authorList>
            <consortium name="RefSeq"/>
        </authorList>
    </citation>
    <scope>IDENTIFICATION</scope>
</reference>
<dbReference type="KEGG" id="ang:An15g04000"/>
<organism evidence="1">
    <name type="scientific">Aspergillus niger</name>
    <dbReference type="NCBI Taxonomy" id="5061"/>
    <lineage>
        <taxon>Eukaryota</taxon>
        <taxon>Fungi</taxon>
        <taxon>Dikarya</taxon>
        <taxon>Ascomycota</taxon>
        <taxon>Pezizomycotina</taxon>
        <taxon>Eurotiomycetes</taxon>
        <taxon>Eurotiomycetidae</taxon>
        <taxon>Eurotiales</taxon>
        <taxon>Aspergillaceae</taxon>
        <taxon>Aspergillus</taxon>
        <taxon>Aspergillus subgen. Circumdati</taxon>
    </lineage>
</organism>
<dbReference type="RefSeq" id="XP_059606496.1">
    <property type="nucleotide sequence ID" value="XM_059744632.1"/>
</dbReference>
<dbReference type="GeneID" id="84593183"/>
<sequence>MALCVSSKRLCILVELANYTDSLAVVPALRSLLLFGPPTSSLGVKFGMDRSRTSSSMKQFPGYVVTSIEGAGFVSKPLQICAPHDDIGEIVLALRVVIVTSRPRPRGGGHPLQSILQQGDTEKIIKIITILSIIRAKYFYDQKIIIGFTLLPLLVLCEGEEDLVPTLGCGKETAKSQGSGSGIDARQSHINHLNAGIISPSGQGTSKARDVLRYLCAFGPKNSVNPFVNSVNSQKISSCVQSSSRALSGFPSEYG</sequence>
<dbReference type="AlphaFoldDB" id="A0AAJ8C1V9"/>
<reference evidence="1" key="1">
    <citation type="submission" date="2025-02" db="EMBL/GenBank/DDBJ databases">
        <authorList>
            <consortium name="NCBI Genome Project"/>
        </authorList>
    </citation>
    <scope>NUCLEOTIDE SEQUENCE</scope>
</reference>
<accession>A0AAJ8C1V9</accession>
<name>A0AAJ8C1V9_ASPNG</name>
<evidence type="ECO:0000313" key="1">
    <source>
        <dbReference type="RefSeq" id="XP_059606496.1"/>
    </source>
</evidence>
<protein>
    <submittedName>
        <fullName evidence="1">Uncharacterized protein</fullName>
    </submittedName>
</protein>
<dbReference type="VEuPathDB" id="FungiDB:An15g04000"/>